<organism evidence="9 10">
    <name type="scientific">Chitinophaga parva</name>
    <dbReference type="NCBI Taxonomy" id="2169414"/>
    <lineage>
        <taxon>Bacteria</taxon>
        <taxon>Pseudomonadati</taxon>
        <taxon>Bacteroidota</taxon>
        <taxon>Chitinophagia</taxon>
        <taxon>Chitinophagales</taxon>
        <taxon>Chitinophagaceae</taxon>
        <taxon>Chitinophaga</taxon>
    </lineage>
</organism>
<evidence type="ECO:0000313" key="9">
    <source>
        <dbReference type="EMBL" id="PUZ22932.1"/>
    </source>
</evidence>
<keyword evidence="5" id="KW-0998">Cell outer membrane</keyword>
<dbReference type="Proteomes" id="UP000244450">
    <property type="component" value="Unassembled WGS sequence"/>
</dbReference>
<evidence type="ECO:0000256" key="6">
    <source>
        <dbReference type="SAM" id="SignalP"/>
    </source>
</evidence>
<comment type="similarity">
    <text evidence="2">Belongs to the SusD family.</text>
</comment>
<keyword evidence="4" id="KW-0472">Membrane</keyword>
<protein>
    <submittedName>
        <fullName evidence="9">RagB/SusD family nutrient uptake outer membrane protein</fullName>
    </submittedName>
</protein>
<dbReference type="Pfam" id="PF14322">
    <property type="entry name" value="SusD-like_3"/>
    <property type="match status" value="1"/>
</dbReference>
<dbReference type="RefSeq" id="WP_108688676.1">
    <property type="nucleotide sequence ID" value="NZ_QCYK01000003.1"/>
</dbReference>
<accession>A0A2T7BCX7</accession>
<dbReference type="OrthoDB" id="630434at2"/>
<dbReference type="SUPFAM" id="SSF48452">
    <property type="entry name" value="TPR-like"/>
    <property type="match status" value="1"/>
</dbReference>
<dbReference type="EMBL" id="QCYK01000003">
    <property type="protein sequence ID" value="PUZ22932.1"/>
    <property type="molecule type" value="Genomic_DNA"/>
</dbReference>
<gene>
    <name evidence="9" type="ORF">DCC81_21185</name>
</gene>
<dbReference type="InterPro" id="IPR033985">
    <property type="entry name" value="SusD-like_N"/>
</dbReference>
<evidence type="ECO:0000313" key="10">
    <source>
        <dbReference type="Proteomes" id="UP000244450"/>
    </source>
</evidence>
<name>A0A2T7BCX7_9BACT</name>
<evidence type="ECO:0000256" key="5">
    <source>
        <dbReference type="ARBA" id="ARBA00023237"/>
    </source>
</evidence>
<dbReference type="Pfam" id="PF07980">
    <property type="entry name" value="SusD_RagB"/>
    <property type="match status" value="1"/>
</dbReference>
<dbReference type="InterPro" id="IPR012944">
    <property type="entry name" value="SusD_RagB_dom"/>
</dbReference>
<dbReference type="CDD" id="cd08977">
    <property type="entry name" value="SusD"/>
    <property type="match status" value="1"/>
</dbReference>
<evidence type="ECO:0000256" key="4">
    <source>
        <dbReference type="ARBA" id="ARBA00023136"/>
    </source>
</evidence>
<dbReference type="GO" id="GO:0009279">
    <property type="term" value="C:cell outer membrane"/>
    <property type="evidence" value="ECO:0007669"/>
    <property type="project" value="UniProtKB-SubCell"/>
</dbReference>
<feature type="signal peptide" evidence="6">
    <location>
        <begin position="1"/>
        <end position="26"/>
    </location>
</feature>
<keyword evidence="10" id="KW-1185">Reference proteome</keyword>
<dbReference type="Gene3D" id="1.25.40.390">
    <property type="match status" value="1"/>
</dbReference>
<sequence>MKKIATSLYIAAAMLLLPACSKQLNTAPSDAVTGDQLYGTVNALGTIYEGTWAAMMDSYWGDIFGNPGFRTIGLVSDAMGDDAALIPNKYGYRDAYPFTEINDKTRSRVAAIWATVYKVVNNMNIILAHADAAQGDAASRNVLKGQAMALRADMYLTLASFYQFSYLKDSTAKAVPIYTQPASDTTQGRPRATLKEIYAQVFADLTQAETLLQGYSRPSKYKIDVNVVNGLLARAYLNTGRWAQAAAAAVKARDGYSFMSASDYAKGFNDINNSEWIWGEPETTVQRTGSDAFHFLDVTNDGSYYYSFMADPFFMQLFDDGDYRKALFSWDADAGREGYLQYRKFLFRGDLTADLVLMRSAEEYLIEAEGNARAGNTGAAVTALNTLKAARNAKAYDPAGKTPQDLIDAILVERRKELFGEGFALADIIRNQLSVVRKPYVDGQGHDILVTIVQDGVSKQVPARYHTVRNFPDKSAFVANSPYYIFSIPLVEEQNNPNLYK</sequence>
<dbReference type="AlphaFoldDB" id="A0A2T7BCX7"/>
<proteinExistence type="inferred from homology"/>
<reference evidence="9 10" key="1">
    <citation type="submission" date="2018-04" db="EMBL/GenBank/DDBJ databases">
        <title>Chitinophaga fuyangensis sp. nov., isolated from soil in a chemical factory.</title>
        <authorList>
            <person name="Chen K."/>
        </authorList>
    </citation>
    <scope>NUCLEOTIDE SEQUENCE [LARGE SCALE GENOMIC DNA]</scope>
    <source>
        <strain evidence="9 10">LY-1</strain>
    </source>
</reference>
<evidence type="ECO:0000256" key="1">
    <source>
        <dbReference type="ARBA" id="ARBA00004442"/>
    </source>
</evidence>
<evidence type="ECO:0000259" key="7">
    <source>
        <dbReference type="Pfam" id="PF07980"/>
    </source>
</evidence>
<keyword evidence="3 6" id="KW-0732">Signal</keyword>
<evidence type="ECO:0000259" key="8">
    <source>
        <dbReference type="Pfam" id="PF14322"/>
    </source>
</evidence>
<comment type="subcellular location">
    <subcellularLocation>
        <location evidence="1">Cell outer membrane</location>
    </subcellularLocation>
</comment>
<comment type="caution">
    <text evidence="9">The sequence shown here is derived from an EMBL/GenBank/DDBJ whole genome shotgun (WGS) entry which is preliminary data.</text>
</comment>
<feature type="domain" description="RagB/SusD" evidence="7">
    <location>
        <begin position="352"/>
        <end position="500"/>
    </location>
</feature>
<feature type="domain" description="SusD-like N-terminal" evidence="8">
    <location>
        <begin position="96"/>
        <end position="237"/>
    </location>
</feature>
<dbReference type="InterPro" id="IPR011990">
    <property type="entry name" value="TPR-like_helical_dom_sf"/>
</dbReference>
<evidence type="ECO:0000256" key="3">
    <source>
        <dbReference type="ARBA" id="ARBA00022729"/>
    </source>
</evidence>
<evidence type="ECO:0000256" key="2">
    <source>
        <dbReference type="ARBA" id="ARBA00006275"/>
    </source>
</evidence>
<feature type="chain" id="PRO_5015673495" evidence="6">
    <location>
        <begin position="27"/>
        <end position="501"/>
    </location>
</feature>